<dbReference type="Gene3D" id="3.10.105.10">
    <property type="entry name" value="Dipeptide-binding Protein, Domain 3"/>
    <property type="match status" value="1"/>
</dbReference>
<dbReference type="GO" id="GO:1904680">
    <property type="term" value="F:peptide transmembrane transporter activity"/>
    <property type="evidence" value="ECO:0007669"/>
    <property type="project" value="TreeGrafter"/>
</dbReference>
<comment type="caution">
    <text evidence="7">The sequence shown here is derived from an EMBL/GenBank/DDBJ whole genome shotgun (WGS) entry which is preliminary data.</text>
</comment>
<comment type="subcellular location">
    <subcellularLocation>
        <location evidence="1">Cell envelope</location>
    </subcellularLocation>
</comment>
<dbReference type="GO" id="GO:0042597">
    <property type="term" value="C:periplasmic space"/>
    <property type="evidence" value="ECO:0007669"/>
    <property type="project" value="UniProtKB-ARBA"/>
</dbReference>
<dbReference type="CDD" id="cd08519">
    <property type="entry name" value="PBP2_NikA_DppA_OppA_like_20"/>
    <property type="match status" value="1"/>
</dbReference>
<dbReference type="PROSITE" id="PS51257">
    <property type="entry name" value="PROKAR_LIPOPROTEIN"/>
    <property type="match status" value="1"/>
</dbReference>
<dbReference type="AlphaFoldDB" id="A0A7C3VPR3"/>
<dbReference type="GO" id="GO:0043190">
    <property type="term" value="C:ATP-binding cassette (ABC) transporter complex"/>
    <property type="evidence" value="ECO:0007669"/>
    <property type="project" value="InterPro"/>
</dbReference>
<dbReference type="InterPro" id="IPR039424">
    <property type="entry name" value="SBP_5"/>
</dbReference>
<dbReference type="SUPFAM" id="SSF53850">
    <property type="entry name" value="Periplasmic binding protein-like II"/>
    <property type="match status" value="1"/>
</dbReference>
<evidence type="ECO:0000256" key="3">
    <source>
        <dbReference type="ARBA" id="ARBA00022448"/>
    </source>
</evidence>
<dbReference type="InterPro" id="IPR000914">
    <property type="entry name" value="SBP_5_dom"/>
</dbReference>
<feature type="domain" description="Solute-binding protein family 5" evidence="6">
    <location>
        <begin position="91"/>
        <end position="461"/>
    </location>
</feature>
<organism evidence="7">
    <name type="scientific">Planktothricoides sp. SpSt-374</name>
    <dbReference type="NCBI Taxonomy" id="2282167"/>
    <lineage>
        <taxon>Bacteria</taxon>
        <taxon>Bacillati</taxon>
        <taxon>Cyanobacteriota</taxon>
        <taxon>Cyanophyceae</taxon>
        <taxon>Oscillatoriophycideae</taxon>
        <taxon>Oscillatoriales</taxon>
        <taxon>Oscillatoriaceae</taxon>
        <taxon>Planktothricoides</taxon>
    </lineage>
</organism>
<feature type="chain" id="PRO_5028154796" evidence="5">
    <location>
        <begin position="27"/>
        <end position="551"/>
    </location>
</feature>
<dbReference type="Pfam" id="PF00496">
    <property type="entry name" value="SBP_bac_5"/>
    <property type="match status" value="1"/>
</dbReference>
<dbReference type="EMBL" id="DSPX01000025">
    <property type="protein sequence ID" value="HGF99615.1"/>
    <property type="molecule type" value="Genomic_DNA"/>
</dbReference>
<protein>
    <submittedName>
        <fullName evidence="7">Peptide ABC transporter substrate-binding protein</fullName>
    </submittedName>
</protein>
<dbReference type="PANTHER" id="PTHR30290">
    <property type="entry name" value="PERIPLASMIC BINDING COMPONENT OF ABC TRANSPORTER"/>
    <property type="match status" value="1"/>
</dbReference>
<evidence type="ECO:0000313" key="7">
    <source>
        <dbReference type="EMBL" id="HGF99615.1"/>
    </source>
</evidence>
<dbReference type="PIRSF" id="PIRSF002741">
    <property type="entry name" value="MppA"/>
    <property type="match status" value="1"/>
</dbReference>
<keyword evidence="3" id="KW-0813">Transport</keyword>
<dbReference type="InterPro" id="IPR030678">
    <property type="entry name" value="Peptide/Ni-bd"/>
</dbReference>
<gene>
    <name evidence="7" type="ORF">ENR15_02835</name>
</gene>
<evidence type="ECO:0000259" key="6">
    <source>
        <dbReference type="Pfam" id="PF00496"/>
    </source>
</evidence>
<reference evidence="7" key="1">
    <citation type="journal article" date="2020" name="mSystems">
        <title>Genome- and Community-Level Interaction Insights into Carbon Utilization and Element Cycling Functions of Hydrothermarchaeota in Hydrothermal Sediment.</title>
        <authorList>
            <person name="Zhou Z."/>
            <person name="Liu Y."/>
            <person name="Xu W."/>
            <person name="Pan J."/>
            <person name="Luo Z.H."/>
            <person name="Li M."/>
        </authorList>
    </citation>
    <scope>NUCLEOTIDE SEQUENCE [LARGE SCALE GENOMIC DNA]</scope>
    <source>
        <strain evidence="7">SpSt-374</strain>
    </source>
</reference>
<dbReference type="GO" id="GO:0015833">
    <property type="term" value="P:peptide transport"/>
    <property type="evidence" value="ECO:0007669"/>
    <property type="project" value="TreeGrafter"/>
</dbReference>
<dbReference type="PANTHER" id="PTHR30290:SF10">
    <property type="entry name" value="PERIPLASMIC OLIGOPEPTIDE-BINDING PROTEIN-RELATED"/>
    <property type="match status" value="1"/>
</dbReference>
<evidence type="ECO:0000256" key="4">
    <source>
        <dbReference type="ARBA" id="ARBA00022729"/>
    </source>
</evidence>
<accession>A0A7C3VPR3</accession>
<keyword evidence="4 5" id="KW-0732">Signal</keyword>
<name>A0A7C3VPR3_9CYAN</name>
<evidence type="ECO:0000256" key="5">
    <source>
        <dbReference type="SAM" id="SignalP"/>
    </source>
</evidence>
<proteinExistence type="inferred from homology"/>
<evidence type="ECO:0000256" key="2">
    <source>
        <dbReference type="ARBA" id="ARBA00005695"/>
    </source>
</evidence>
<dbReference type="Gene3D" id="3.40.190.10">
    <property type="entry name" value="Periplasmic binding protein-like II"/>
    <property type="match status" value="1"/>
</dbReference>
<evidence type="ECO:0000256" key="1">
    <source>
        <dbReference type="ARBA" id="ARBA00004196"/>
    </source>
</evidence>
<comment type="similarity">
    <text evidence="2">Belongs to the bacterial solute-binding protein 5 family.</text>
</comment>
<dbReference type="GO" id="GO:0030313">
    <property type="term" value="C:cell envelope"/>
    <property type="evidence" value="ECO:0007669"/>
    <property type="project" value="UniProtKB-SubCell"/>
</dbReference>
<feature type="signal peptide" evidence="5">
    <location>
        <begin position="1"/>
        <end position="26"/>
    </location>
</feature>
<sequence>MTNHKWQRLGQFIGLFCICLFLTVSCGGSKTQTPQTPQTGGGDVGSSRITIGTTAKIRTLDPADAYDLASGMLLENMADRLYTYADDTRQLQPQLAAALPTVSSDGLTYTIPLRSGVTFHDGTPFNAEAMAFSLKRFMENSGQPSFLLSDTIASTAATAEYELTIKLKKPFAAFPSLLTFFGACAVSPQHYQIGAGKFQPDTFVGTGPYKLAELGTDKIKLDVFDNYWGKKPANQGIDIQRLSNPVNLYNAFRTGAVDVAYETLDPDQIRSLEQMAPQTGWQVLKTNGNFVSYWVLNVKKPPLDNQKVRQALAAIIDRNLLIERVQAGQSDPLYSLIPSNFAAYKPTFKERYGDGSALQGGGALAKQLLTEAGYNQSNPLKLEIWYPSTSPVRGLVASALKAIAEKQLGGILQLQLNSVEFTTATANLDKGVYQTFLFNWVPDFYDPDNFIYPFLACAQGNPTTGCQSGGSQSQGSFYYNPTANQLLDQQRQELNPEKRAAILGQIQDLIAEEVPYIPLFQNKDYAFAQKNITGVTLDPSRVFPMWNITKG</sequence>